<feature type="domain" description="GFO/IDH/MocA-like oxidoreductase" evidence="2">
    <location>
        <begin position="135"/>
        <end position="267"/>
    </location>
</feature>
<gene>
    <name evidence="3" type="ORF">IG616_21435</name>
</gene>
<keyword evidence="4" id="KW-1185">Reference proteome</keyword>
<dbReference type="EMBL" id="JACYXI010000021">
    <property type="protein sequence ID" value="MBD8894117.1"/>
    <property type="molecule type" value="Genomic_DNA"/>
</dbReference>
<comment type="caution">
    <text evidence="3">The sequence shown here is derived from an EMBL/GenBank/DDBJ whole genome shotgun (WGS) entry which is preliminary data.</text>
</comment>
<evidence type="ECO:0000313" key="4">
    <source>
        <dbReference type="Proteomes" id="UP000632063"/>
    </source>
</evidence>
<feature type="domain" description="Gfo/Idh/MocA-like oxidoreductase N-terminal" evidence="1">
    <location>
        <begin position="5"/>
        <end position="116"/>
    </location>
</feature>
<dbReference type="PANTHER" id="PTHR43249">
    <property type="entry name" value="UDP-N-ACETYL-2-AMINO-2-DEOXY-D-GLUCURONATE OXIDASE"/>
    <property type="match status" value="1"/>
</dbReference>
<dbReference type="Gene3D" id="3.30.360.10">
    <property type="entry name" value="Dihydrodipicolinate Reductase, domain 2"/>
    <property type="match status" value="1"/>
</dbReference>
<protein>
    <submittedName>
        <fullName evidence="3">Gfo/Idh/MocA family oxidoreductase</fullName>
    </submittedName>
</protein>
<dbReference type="SUPFAM" id="SSF51735">
    <property type="entry name" value="NAD(P)-binding Rossmann-fold domains"/>
    <property type="match status" value="1"/>
</dbReference>
<dbReference type="InterPro" id="IPR052515">
    <property type="entry name" value="Gfo/Idh/MocA_Oxidoreductase"/>
</dbReference>
<name>A0ABR9CVB4_9HYPH</name>
<dbReference type="Gene3D" id="3.40.50.720">
    <property type="entry name" value="NAD(P)-binding Rossmann-like Domain"/>
    <property type="match status" value="1"/>
</dbReference>
<evidence type="ECO:0000259" key="2">
    <source>
        <dbReference type="Pfam" id="PF22725"/>
    </source>
</evidence>
<dbReference type="Proteomes" id="UP000632063">
    <property type="component" value="Unassembled WGS sequence"/>
</dbReference>
<dbReference type="PANTHER" id="PTHR43249:SF1">
    <property type="entry name" value="D-GLUCOSIDE 3-DEHYDROGENASE"/>
    <property type="match status" value="1"/>
</dbReference>
<organism evidence="3 4">
    <name type="scientific">Roseibium litorale</name>
    <dbReference type="NCBI Taxonomy" id="2803841"/>
    <lineage>
        <taxon>Bacteria</taxon>
        <taxon>Pseudomonadati</taxon>
        <taxon>Pseudomonadota</taxon>
        <taxon>Alphaproteobacteria</taxon>
        <taxon>Hyphomicrobiales</taxon>
        <taxon>Stappiaceae</taxon>
        <taxon>Roseibium</taxon>
    </lineage>
</organism>
<reference evidence="3 4" key="2">
    <citation type="journal article" date="2021" name="Int. J. Syst. Evol. Microbiol.">
        <title>Roseibium litorale sp. nov., isolated from a tidal flat sediment and proposal for the reclassification of Labrenzia polysiphoniae as Roseibium polysiphoniae comb. nov.</title>
        <authorList>
            <person name="Liu Y."/>
            <person name="Pei T."/>
            <person name="Du J."/>
            <person name="Chao M."/>
            <person name="Deng M.R."/>
            <person name="Zhu H."/>
        </authorList>
    </citation>
    <scope>NUCLEOTIDE SEQUENCE [LARGE SCALE GENOMIC DNA]</scope>
    <source>
        <strain evidence="3 4">4C16A</strain>
    </source>
</reference>
<dbReference type="Pfam" id="PF01408">
    <property type="entry name" value="GFO_IDH_MocA"/>
    <property type="match status" value="1"/>
</dbReference>
<sequence>MRERFKVGIVGTGHGVRTIAPALLSTDHFEIVAVSGSSTARAEVVANEHLPDANAVTFDQLLDMSELDLICVASPNEFHAEHMIAAANTECHLYLEKPVANSADEAVKVQQAMSRRSPDLLTIVGHQLRFNPFLRAIRKQWSDGAFGKVYSIVVRQRGGAFASPDRPWTWEFEKDRGGGVRLAMGTHLIDLVNFLSGRMPITASVIMDPVHELRRPNGSETERVVDVSNFFSASLDYDCFEGYVTTSAASHGPGMFEIEILGSKGCLYFDGLGNPSYFVEGALQPKWFTEAQIAQYQNRPGSSIFRKSLSVLAEEISKSLSGKDSSIGDAASVDDGVQLLQILDKAMKDYNLKKSQRSKMF</sequence>
<reference evidence="4" key="1">
    <citation type="submission" date="2020-09" db="EMBL/GenBank/DDBJ databases">
        <title>The genome sequence of strain Labrenzia suaedae 4C16A.</title>
        <authorList>
            <person name="Liu Y."/>
        </authorList>
    </citation>
    <scope>NUCLEOTIDE SEQUENCE [LARGE SCALE GENOMIC DNA]</scope>
    <source>
        <strain evidence="4">4C16A</strain>
    </source>
</reference>
<dbReference type="Pfam" id="PF22725">
    <property type="entry name" value="GFO_IDH_MocA_C3"/>
    <property type="match status" value="1"/>
</dbReference>
<dbReference type="RefSeq" id="WP_192150767.1">
    <property type="nucleotide sequence ID" value="NZ_JACYXI010000021.1"/>
</dbReference>
<accession>A0ABR9CVB4</accession>
<dbReference type="SUPFAM" id="SSF55347">
    <property type="entry name" value="Glyceraldehyde-3-phosphate dehydrogenase-like, C-terminal domain"/>
    <property type="match status" value="1"/>
</dbReference>
<proteinExistence type="predicted"/>
<dbReference type="InterPro" id="IPR000683">
    <property type="entry name" value="Gfo/Idh/MocA-like_OxRdtase_N"/>
</dbReference>
<dbReference type="InterPro" id="IPR055170">
    <property type="entry name" value="GFO_IDH_MocA-like_dom"/>
</dbReference>
<dbReference type="InterPro" id="IPR036291">
    <property type="entry name" value="NAD(P)-bd_dom_sf"/>
</dbReference>
<evidence type="ECO:0000313" key="3">
    <source>
        <dbReference type="EMBL" id="MBD8894117.1"/>
    </source>
</evidence>
<evidence type="ECO:0000259" key="1">
    <source>
        <dbReference type="Pfam" id="PF01408"/>
    </source>
</evidence>